<dbReference type="AlphaFoldDB" id="A0A6B9ZJJ8"/>
<sequence length="182" mass="21251">MKLSHRMKILILMLLTAASVRAQTSDSALQQIRQVCQDVNQHITSYRMKDVYMEGISTEGATVQGYYAGDTLRLMVQDVMGEMYKYRLEVYYEADTPVFYYERRYLYEVPLFDPAFDVHKSKVSETRGYFTGGKMIRWIDEKNSIFQQRNTAFIKTEQTFLKTAVDLRQVLNAGYFDPPANK</sequence>
<proteinExistence type="predicted"/>
<accession>A0A6B9ZJJ8</accession>
<gene>
    <name evidence="2" type="ORF">GWR21_24370</name>
</gene>
<dbReference type="Proteomes" id="UP000476411">
    <property type="component" value="Chromosome"/>
</dbReference>
<reference evidence="2 3" key="1">
    <citation type="submission" date="2020-01" db="EMBL/GenBank/DDBJ databases">
        <title>Complete genome sequence of Chitinophaga sp. H33E-04 isolated from quinoa roots.</title>
        <authorList>
            <person name="Weon H.-Y."/>
            <person name="Lee S.A."/>
        </authorList>
    </citation>
    <scope>NUCLEOTIDE SEQUENCE [LARGE SCALE GENOMIC DNA]</scope>
    <source>
        <strain evidence="2 3">H33E-04</strain>
    </source>
</reference>
<protein>
    <recommendedName>
        <fullName evidence="4">DUF4468 domain-containing protein</fullName>
    </recommendedName>
</protein>
<feature type="chain" id="PRO_5025442054" description="DUF4468 domain-containing protein" evidence="1">
    <location>
        <begin position="23"/>
        <end position="182"/>
    </location>
</feature>
<dbReference type="KEGG" id="chih:GWR21_24370"/>
<evidence type="ECO:0000313" key="2">
    <source>
        <dbReference type="EMBL" id="QHS62600.1"/>
    </source>
</evidence>
<name>A0A6B9ZJJ8_9BACT</name>
<dbReference type="RefSeq" id="WP_162334234.1">
    <property type="nucleotide sequence ID" value="NZ_CP048113.1"/>
</dbReference>
<feature type="signal peptide" evidence="1">
    <location>
        <begin position="1"/>
        <end position="22"/>
    </location>
</feature>
<evidence type="ECO:0000313" key="3">
    <source>
        <dbReference type="Proteomes" id="UP000476411"/>
    </source>
</evidence>
<keyword evidence="3" id="KW-1185">Reference proteome</keyword>
<dbReference type="EMBL" id="CP048113">
    <property type="protein sequence ID" value="QHS62600.1"/>
    <property type="molecule type" value="Genomic_DNA"/>
</dbReference>
<keyword evidence="1" id="KW-0732">Signal</keyword>
<evidence type="ECO:0000256" key="1">
    <source>
        <dbReference type="SAM" id="SignalP"/>
    </source>
</evidence>
<evidence type="ECO:0008006" key="4">
    <source>
        <dbReference type="Google" id="ProtNLM"/>
    </source>
</evidence>
<organism evidence="2 3">
    <name type="scientific">Chitinophaga agri</name>
    <dbReference type="NCBI Taxonomy" id="2703787"/>
    <lineage>
        <taxon>Bacteria</taxon>
        <taxon>Pseudomonadati</taxon>
        <taxon>Bacteroidota</taxon>
        <taxon>Chitinophagia</taxon>
        <taxon>Chitinophagales</taxon>
        <taxon>Chitinophagaceae</taxon>
        <taxon>Chitinophaga</taxon>
    </lineage>
</organism>